<gene>
    <name evidence="2" type="ORF">C7U55_06160</name>
</gene>
<feature type="transmembrane region" description="Helical" evidence="1">
    <location>
        <begin position="21"/>
        <end position="44"/>
    </location>
</feature>
<evidence type="ECO:0000256" key="1">
    <source>
        <dbReference type="SAM" id="Phobius"/>
    </source>
</evidence>
<evidence type="ECO:0000313" key="2">
    <source>
        <dbReference type="EMBL" id="PST40848.1"/>
    </source>
</evidence>
<reference evidence="3" key="1">
    <citation type="submission" date="2018-03" db="EMBL/GenBank/DDBJ databases">
        <title>Lachnoclostridium SNUG30370 gen.nov., sp.nov., isolated from human faeces.</title>
        <authorList>
            <person name="Seo B."/>
            <person name="Jeon K."/>
            <person name="Ko G."/>
        </authorList>
    </citation>
    <scope>NUCLEOTIDE SEQUENCE [LARGE SCALE GENOMIC DNA]</scope>
    <source>
        <strain evidence="3">SNUG30370</strain>
    </source>
</reference>
<proteinExistence type="predicted"/>
<dbReference type="EMBL" id="PYLP01000005">
    <property type="protein sequence ID" value="PST40848.1"/>
    <property type="molecule type" value="Genomic_DNA"/>
</dbReference>
<protein>
    <submittedName>
        <fullName evidence="2">Uncharacterized protein</fullName>
    </submittedName>
</protein>
<keyword evidence="1" id="KW-0812">Transmembrane</keyword>
<dbReference type="Proteomes" id="UP000241201">
    <property type="component" value="Unassembled WGS sequence"/>
</dbReference>
<sequence length="66" mass="8273">MIFLKIFIIKMERIGKRIRCEFNPFSLLINYLYFFIIACCKLFLKEYNVVEFREKDHEKDKKKRFN</sequence>
<keyword evidence="1" id="KW-0472">Membrane</keyword>
<comment type="caution">
    <text evidence="2">The sequence shown here is derived from an EMBL/GenBank/DDBJ whole genome shotgun (WGS) entry which is preliminary data.</text>
</comment>
<accession>A0A2T3FZY4</accession>
<keyword evidence="3" id="KW-1185">Reference proteome</keyword>
<name>A0A2T3FZY4_9FIRM</name>
<evidence type="ECO:0000313" key="3">
    <source>
        <dbReference type="Proteomes" id="UP000241201"/>
    </source>
</evidence>
<dbReference type="AlphaFoldDB" id="A0A2T3FZY4"/>
<keyword evidence="1" id="KW-1133">Transmembrane helix</keyword>
<organism evidence="2 3">
    <name type="scientific">Faecalibacillus faecis</name>
    <dbReference type="NCBI Taxonomy" id="1982628"/>
    <lineage>
        <taxon>Bacteria</taxon>
        <taxon>Bacillati</taxon>
        <taxon>Bacillota</taxon>
        <taxon>Erysipelotrichia</taxon>
        <taxon>Erysipelotrichales</taxon>
        <taxon>Coprobacillaceae</taxon>
        <taxon>Faecalibacillus</taxon>
    </lineage>
</organism>